<evidence type="ECO:0000313" key="4">
    <source>
        <dbReference type="EMBL" id="TWV99666.1"/>
    </source>
</evidence>
<keyword evidence="5" id="KW-1185">Reference proteome</keyword>
<dbReference type="SUPFAM" id="SSF56935">
    <property type="entry name" value="Porins"/>
    <property type="match status" value="1"/>
</dbReference>
<sequence>MNGQSEGGINNITDKNYSLVEGYPEPGRNYFANVVYSL</sequence>
<keyword evidence="3" id="KW-0998">Cell outer membrane</keyword>
<dbReference type="InterPro" id="IPR036942">
    <property type="entry name" value="Beta-barrel_TonB_sf"/>
</dbReference>
<evidence type="ECO:0000256" key="2">
    <source>
        <dbReference type="ARBA" id="ARBA00023136"/>
    </source>
</evidence>
<dbReference type="RefSeq" id="WP_146306007.1">
    <property type="nucleotide sequence ID" value="NZ_VOHS01000014.1"/>
</dbReference>
<keyword evidence="2" id="KW-0472">Membrane</keyword>
<organism evidence="4 5">
    <name type="scientific">Chitinophaga pinensis</name>
    <dbReference type="NCBI Taxonomy" id="79329"/>
    <lineage>
        <taxon>Bacteria</taxon>
        <taxon>Pseudomonadati</taxon>
        <taxon>Bacteroidota</taxon>
        <taxon>Chitinophagia</taxon>
        <taxon>Chitinophagales</taxon>
        <taxon>Chitinophagaceae</taxon>
        <taxon>Chitinophaga</taxon>
    </lineage>
</organism>
<dbReference type="Proteomes" id="UP000318815">
    <property type="component" value="Unassembled WGS sequence"/>
</dbReference>
<keyword evidence="4" id="KW-0675">Receptor</keyword>
<evidence type="ECO:0000313" key="5">
    <source>
        <dbReference type="Proteomes" id="UP000318815"/>
    </source>
</evidence>
<dbReference type="GO" id="GO:0009279">
    <property type="term" value="C:cell outer membrane"/>
    <property type="evidence" value="ECO:0007669"/>
    <property type="project" value="UniProtKB-SubCell"/>
</dbReference>
<name>A0A5C6LSP3_9BACT</name>
<proteinExistence type="predicted"/>
<dbReference type="OrthoDB" id="9758472at2"/>
<dbReference type="Gene3D" id="2.40.170.20">
    <property type="entry name" value="TonB-dependent receptor, beta-barrel domain"/>
    <property type="match status" value="1"/>
</dbReference>
<dbReference type="EMBL" id="VOHS01000014">
    <property type="protein sequence ID" value="TWV99666.1"/>
    <property type="molecule type" value="Genomic_DNA"/>
</dbReference>
<reference evidence="4 5" key="1">
    <citation type="submission" date="2019-08" db="EMBL/GenBank/DDBJ databases">
        <title>Whole genome sequencing of chitin degrading bacteria Chitinophaga pinensis YS16.</title>
        <authorList>
            <person name="Singh R.P."/>
            <person name="Manchanda G."/>
            <person name="Maurya I.K."/>
            <person name="Joshi N.K."/>
            <person name="Srivastava A.K."/>
        </authorList>
    </citation>
    <scope>NUCLEOTIDE SEQUENCE [LARGE SCALE GENOMIC DNA]</scope>
    <source>
        <strain evidence="4 5">YS-16</strain>
    </source>
</reference>
<comment type="subcellular location">
    <subcellularLocation>
        <location evidence="1">Cell outer membrane</location>
    </subcellularLocation>
</comment>
<dbReference type="AlphaFoldDB" id="A0A5C6LSP3"/>
<gene>
    <name evidence="4" type="ORF">FEF09_15755</name>
</gene>
<evidence type="ECO:0000256" key="3">
    <source>
        <dbReference type="ARBA" id="ARBA00023237"/>
    </source>
</evidence>
<evidence type="ECO:0000256" key="1">
    <source>
        <dbReference type="ARBA" id="ARBA00004442"/>
    </source>
</evidence>
<protein>
    <submittedName>
        <fullName evidence="4">TonB-dependent receptor</fullName>
    </submittedName>
</protein>
<accession>A0A5C6LSP3</accession>
<comment type="caution">
    <text evidence="4">The sequence shown here is derived from an EMBL/GenBank/DDBJ whole genome shotgun (WGS) entry which is preliminary data.</text>
</comment>